<dbReference type="Pfam" id="PF19677">
    <property type="entry name" value="DUF6179"/>
    <property type="match status" value="1"/>
</dbReference>
<accession>A0A3N0IYV9</accession>
<dbReference type="EMBL" id="PPTT01000029">
    <property type="protein sequence ID" value="RDB66724.1"/>
    <property type="molecule type" value="Genomic_DNA"/>
</dbReference>
<dbReference type="Proteomes" id="UP000270112">
    <property type="component" value="Unassembled WGS sequence"/>
</dbReference>
<dbReference type="InterPro" id="IPR045751">
    <property type="entry name" value="DUF6179"/>
</dbReference>
<proteinExistence type="predicted"/>
<dbReference type="AlphaFoldDB" id="A0A3N0IYV9"/>
<sequence>MAATFQMQVWGVLSKQVELYTMGESTSLPEYDAHRLLASTCYILGVDPDDADVEIMRDVVERGADAVFSRNLRRVEEQAARVSELWTEACLSMPLLESVALKDTLESFRDFAARYEPRFFAHEIPADIDYPLCRPVPETTLGVDYVTAYLERLLIECRFLQRFDLERCTHLLRNVHPEYGELILNLFEPIATNAIGCTLAGCDVRKLYLDDEARARIASALEGLAGARLQRVLVGAAERTGAALAVDADTQAYLSSLARRLTPRVELALRHHSLSGVFLD</sequence>
<gene>
    <name evidence="1" type="ORF">C1876_14025</name>
    <name evidence="2" type="ORF">DMP09_06280</name>
</gene>
<evidence type="ECO:0000313" key="2">
    <source>
        <dbReference type="EMBL" id="RNM42164.1"/>
    </source>
</evidence>
<keyword evidence="3" id="KW-1185">Reference proteome</keyword>
<dbReference type="OrthoDB" id="3173587at2"/>
<protein>
    <submittedName>
        <fullName evidence="2">Uncharacterized protein</fullName>
    </submittedName>
</protein>
<dbReference type="Proteomes" id="UP000253817">
    <property type="component" value="Unassembled WGS sequence"/>
</dbReference>
<dbReference type="EMBL" id="QICC01000018">
    <property type="protein sequence ID" value="RNM42164.1"/>
    <property type="molecule type" value="Genomic_DNA"/>
</dbReference>
<evidence type="ECO:0000313" key="1">
    <source>
        <dbReference type="EMBL" id="RDB66724.1"/>
    </source>
</evidence>
<evidence type="ECO:0000313" key="3">
    <source>
        <dbReference type="Proteomes" id="UP000253817"/>
    </source>
</evidence>
<reference evidence="1 3" key="1">
    <citation type="journal article" date="2018" name="Elife">
        <title>Discovery and characterization of a prevalent human gut bacterial enzyme sufficient for the inactivation of a family of plant toxins.</title>
        <authorList>
            <person name="Koppel N."/>
            <person name="Bisanz J.E."/>
            <person name="Pandelia M.E."/>
            <person name="Turnbaugh P.J."/>
            <person name="Balskus E.P."/>
        </authorList>
    </citation>
    <scope>NUCLEOTIDE SEQUENCE [LARGE SCALE GENOMIC DNA]</scope>
    <source>
        <strain evidence="1 3">DSM 16107</strain>
    </source>
</reference>
<reference evidence="2" key="3">
    <citation type="journal article" date="2019" name="Microbiol. Resour. Announc.">
        <title>Draft Genome Sequences of Type Strains of Gordonibacter faecihominis, Paraeggerthella hongkongensis, Parvibacter caecicola,Slackia equolifaciens, Slackia faecicanis, and Slackia isoflavoniconvertens.</title>
        <authorList>
            <person name="Danylec N."/>
            <person name="Stoll D.A."/>
            <person name="Dotsch A."/>
            <person name="Huch M."/>
        </authorList>
    </citation>
    <scope>NUCLEOTIDE SEQUENCE</scope>
    <source>
        <strain evidence="2">DSM 16107</strain>
    </source>
</reference>
<name>A0A3N0IYV9_9ACTN</name>
<organism evidence="2 4">
    <name type="scientific">Eggerthella sinensis</name>
    <dbReference type="NCBI Taxonomy" id="242230"/>
    <lineage>
        <taxon>Bacteria</taxon>
        <taxon>Bacillati</taxon>
        <taxon>Actinomycetota</taxon>
        <taxon>Coriobacteriia</taxon>
        <taxon>Eggerthellales</taxon>
        <taxon>Eggerthellaceae</taxon>
        <taxon>Eggerthella</taxon>
    </lineage>
</organism>
<evidence type="ECO:0000313" key="4">
    <source>
        <dbReference type="Proteomes" id="UP000270112"/>
    </source>
</evidence>
<dbReference type="RefSeq" id="WP_114547348.1">
    <property type="nucleotide sequence ID" value="NZ_PPTT01000029.1"/>
</dbReference>
<reference evidence="4" key="2">
    <citation type="submission" date="2018-05" db="EMBL/GenBank/DDBJ databases">
        <title>Genome Sequencing of selected type strains of the family Eggerthellaceae.</title>
        <authorList>
            <person name="Danylec N."/>
            <person name="Stoll D.A."/>
            <person name="Doetsch A."/>
            <person name="Huch M."/>
        </authorList>
    </citation>
    <scope>NUCLEOTIDE SEQUENCE [LARGE SCALE GENOMIC DNA]</scope>
    <source>
        <strain evidence="4">DSM 16107</strain>
    </source>
</reference>
<comment type="caution">
    <text evidence="2">The sequence shown here is derived from an EMBL/GenBank/DDBJ whole genome shotgun (WGS) entry which is preliminary data.</text>
</comment>